<sequence length="146" mass="17085">MADHSDSDISKAIRSHPLFRIVTLLVQKCEDALWNGDYNTDISNVIELLKEFKTKHSDFKCEDPQVDSLLIEAILEFQRHLRQIHRLYALTEVYVVQKKDQLKEKTVKSADPSPFRVKSLQDIIETQRPRKKFTINEILGNQNYSE</sequence>
<evidence type="ECO:0000313" key="7">
    <source>
        <dbReference type="WBParaSite" id="BXY_1646700.1"/>
    </source>
</evidence>
<gene>
    <name evidence="3" type="ORF">BXYJ_LOCUS6554</name>
</gene>
<dbReference type="AlphaFoldDB" id="A0A1I7STU7"/>
<dbReference type="Proteomes" id="UP000095284">
    <property type="component" value="Unplaced"/>
</dbReference>
<keyword evidence="1" id="KW-0539">Nucleus</keyword>
<reference evidence="4" key="2">
    <citation type="submission" date="2020-08" db="EMBL/GenBank/DDBJ databases">
        <authorList>
            <person name="Kikuchi T."/>
        </authorList>
    </citation>
    <scope>NUCLEOTIDE SEQUENCE</scope>
    <source>
        <strain evidence="3">Ka4C1</strain>
    </source>
</reference>
<proteinExistence type="predicted"/>
<dbReference type="WBParaSite" id="BXY_1646700.1">
    <property type="protein sequence ID" value="BXY_1646700.1"/>
    <property type="gene ID" value="BXY_1646700"/>
</dbReference>
<reference evidence="7" key="1">
    <citation type="submission" date="2016-11" db="UniProtKB">
        <authorList>
            <consortium name="WormBaseParasite"/>
        </authorList>
    </citation>
    <scope>IDENTIFICATION</scope>
</reference>
<keyword evidence="6" id="KW-1185">Reference proteome</keyword>
<organism evidence="5 7">
    <name type="scientific">Bursaphelenchus xylophilus</name>
    <name type="common">Pinewood nematode worm</name>
    <name type="synonym">Aphelenchoides xylophilus</name>
    <dbReference type="NCBI Taxonomy" id="6326"/>
    <lineage>
        <taxon>Eukaryota</taxon>
        <taxon>Metazoa</taxon>
        <taxon>Ecdysozoa</taxon>
        <taxon>Nematoda</taxon>
        <taxon>Chromadorea</taxon>
        <taxon>Rhabditida</taxon>
        <taxon>Tylenchina</taxon>
        <taxon>Tylenchomorpha</taxon>
        <taxon>Aphelenchoidea</taxon>
        <taxon>Aphelenchoididae</taxon>
        <taxon>Bursaphelenchus</taxon>
    </lineage>
</organism>
<evidence type="ECO:0000313" key="3">
    <source>
        <dbReference type="EMBL" id="CAD5221190.1"/>
    </source>
</evidence>
<evidence type="ECO:0000256" key="1">
    <source>
        <dbReference type="ARBA" id="ARBA00023242"/>
    </source>
</evidence>
<feature type="domain" description="MEIS N-terminal" evidence="2">
    <location>
        <begin position="11"/>
        <end position="104"/>
    </location>
</feature>
<protein>
    <submittedName>
        <fullName evidence="3">(pine wood nematode) hypothetical protein</fullName>
    </submittedName>
</protein>
<dbReference type="Pfam" id="PF16493">
    <property type="entry name" value="Meis_PKNOX_N"/>
    <property type="match status" value="1"/>
</dbReference>
<dbReference type="InterPro" id="IPR032453">
    <property type="entry name" value="PKNOX/Meis_N"/>
</dbReference>
<evidence type="ECO:0000313" key="5">
    <source>
        <dbReference type="Proteomes" id="UP000095284"/>
    </source>
</evidence>
<dbReference type="Proteomes" id="UP000582659">
    <property type="component" value="Unassembled WGS sequence"/>
</dbReference>
<dbReference type="EMBL" id="CAJFDI010000003">
    <property type="protein sequence ID" value="CAD5221190.1"/>
    <property type="molecule type" value="Genomic_DNA"/>
</dbReference>
<dbReference type="Proteomes" id="UP000659654">
    <property type="component" value="Unassembled WGS sequence"/>
</dbReference>
<evidence type="ECO:0000259" key="2">
    <source>
        <dbReference type="Pfam" id="PF16493"/>
    </source>
</evidence>
<accession>A0A1I7STU7</accession>
<dbReference type="EMBL" id="CAJFCV020000003">
    <property type="protein sequence ID" value="CAG9107944.1"/>
    <property type="molecule type" value="Genomic_DNA"/>
</dbReference>
<dbReference type="OrthoDB" id="10056939at2759"/>
<name>A0A1I7STU7_BURXY</name>
<evidence type="ECO:0000313" key="6">
    <source>
        <dbReference type="Proteomes" id="UP000659654"/>
    </source>
</evidence>
<evidence type="ECO:0000313" key="4">
    <source>
        <dbReference type="EMBL" id="CAG9107944.1"/>
    </source>
</evidence>